<geneLocation type="plasmid" evidence="1">
    <name>pZZM401</name>
</geneLocation>
<keyword evidence="1" id="KW-0614">Plasmid</keyword>
<dbReference type="GeneID" id="79905421"/>
<protein>
    <submittedName>
        <fullName evidence="1">P2 GpE family protein</fullName>
    </submittedName>
</protein>
<dbReference type="InterPro" id="IPR009493">
    <property type="entry name" value="P2_GpE"/>
</dbReference>
<organism evidence="1">
    <name type="scientific">Zymomonas mobilis subsp. mobilis (strain ATCC 31821 / ZM4 / CP4)</name>
    <dbReference type="NCBI Taxonomy" id="264203"/>
    <lineage>
        <taxon>Bacteria</taxon>
        <taxon>Pseudomonadati</taxon>
        <taxon>Pseudomonadota</taxon>
        <taxon>Alphaproteobacteria</taxon>
        <taxon>Sphingomonadales</taxon>
        <taxon>Zymomonadaceae</taxon>
        <taxon>Zymomonas</taxon>
    </lineage>
</organism>
<dbReference type="EMBL" id="CP001881">
    <property type="protein sequence ID" value="ADC33791.1"/>
    <property type="molecule type" value="Genomic_DNA"/>
</dbReference>
<evidence type="ECO:0000313" key="1">
    <source>
        <dbReference type="EMBL" id="ADC33791.1"/>
    </source>
</evidence>
<sequence>MADLAAIFHWSPEQLFEMPVSELMDWRERAIKRFNQMYGGESGE</sequence>
<dbReference type="AlphaFoldDB" id="A0A806CZV0"/>
<name>A0A806CZV0_ZYMMO</name>
<accession>A0A806CZV0</accession>
<proteinExistence type="predicted"/>
<reference evidence="1" key="1">
    <citation type="submission" date="2010-01" db="EMBL/GenBank/DDBJ databases">
        <title>Complete sequence of plasmid1 of Zymomonas mobilis subsp. mobilis ZM4.</title>
        <authorList>
            <consortium name="US DOE Joint Genome Institute"/>
            <person name="Lucas S."/>
            <person name="Copeland A."/>
            <person name="Lapidus A."/>
            <person name="Glavina del Rio T."/>
            <person name="Tice H."/>
            <person name="Bruce D."/>
            <person name="Goodwin L."/>
            <person name="Pitluck S."/>
            <person name="Balakireva M."/>
            <person name="Brettin T."/>
            <person name="Detter J.C."/>
            <person name="Han C."/>
            <person name="Larimer F."/>
            <person name="Land M."/>
            <person name="Hauser L."/>
            <person name="Kyrpides N."/>
            <person name="Mikhailova N."/>
            <person name="Pappas K."/>
        </authorList>
    </citation>
    <scope>NUCLEOTIDE SEQUENCE [LARGE SCALE GENOMIC DNA]</scope>
    <source>
        <strain evidence="1">ZM4</strain>
        <plasmid evidence="1">pZZM401</plasmid>
    </source>
</reference>
<dbReference type="Pfam" id="PF06528">
    <property type="entry name" value="Phage_P2_GpE"/>
    <property type="match status" value="1"/>
</dbReference>
<gene>
    <name evidence="1" type="ORF">ZZM4_0015</name>
</gene>
<dbReference type="RefSeq" id="WP_012954681.1">
    <property type="nucleotide sequence ID" value="NC_013784.1"/>
</dbReference>